<reference evidence="5" key="1">
    <citation type="journal article" date="2014" name="Int. J. Syst. Evol. Microbiol.">
        <title>Complete genome sequence of Corynebacterium casei LMG S-19264T (=DSM 44701T), isolated from a smear-ripened cheese.</title>
        <authorList>
            <consortium name="US DOE Joint Genome Institute (JGI-PGF)"/>
            <person name="Walter F."/>
            <person name="Albersmeier A."/>
            <person name="Kalinowski J."/>
            <person name="Ruckert C."/>
        </authorList>
    </citation>
    <scope>NUCLEOTIDE SEQUENCE</scope>
    <source>
        <strain evidence="5">JCM 4633</strain>
    </source>
</reference>
<dbReference type="InterPro" id="IPR001917">
    <property type="entry name" value="Aminotrans_II_pyridoxalP_BS"/>
</dbReference>
<dbReference type="GO" id="GO:0030170">
    <property type="term" value="F:pyridoxal phosphate binding"/>
    <property type="evidence" value="ECO:0007669"/>
    <property type="project" value="InterPro"/>
</dbReference>
<evidence type="ECO:0000256" key="1">
    <source>
        <dbReference type="ARBA" id="ARBA00001933"/>
    </source>
</evidence>
<keyword evidence="5" id="KW-0032">Aminotransferase</keyword>
<protein>
    <submittedName>
        <fullName evidence="5">Aminotransferase</fullName>
    </submittedName>
</protein>
<dbReference type="SUPFAM" id="SSF53383">
    <property type="entry name" value="PLP-dependent transferases"/>
    <property type="match status" value="1"/>
</dbReference>
<dbReference type="RefSeq" id="WP_190109202.1">
    <property type="nucleotide sequence ID" value="NZ_BMVB01000005.1"/>
</dbReference>
<evidence type="ECO:0000259" key="4">
    <source>
        <dbReference type="Pfam" id="PF00155"/>
    </source>
</evidence>
<dbReference type="AlphaFoldDB" id="A0A918TD00"/>
<name>A0A918TD00_STRCJ</name>
<reference evidence="5" key="2">
    <citation type="submission" date="2020-09" db="EMBL/GenBank/DDBJ databases">
        <authorList>
            <person name="Sun Q."/>
            <person name="Ohkuma M."/>
        </authorList>
    </citation>
    <scope>NUCLEOTIDE SEQUENCE</scope>
    <source>
        <strain evidence="5">JCM 4633</strain>
    </source>
</reference>
<dbReference type="Proteomes" id="UP000646244">
    <property type="component" value="Unassembled WGS sequence"/>
</dbReference>
<dbReference type="PANTHER" id="PTHR43510:SF1">
    <property type="entry name" value="AMINOTRANSFERASE FUNCTION, HYPOTHETICAL (EUROFUNG)"/>
    <property type="match status" value="1"/>
</dbReference>
<evidence type="ECO:0000313" key="5">
    <source>
        <dbReference type="EMBL" id="GHC43879.1"/>
    </source>
</evidence>
<dbReference type="NCBIfam" id="TIGR03947">
    <property type="entry name" value="viomycin_VioD"/>
    <property type="match status" value="1"/>
</dbReference>
<evidence type="ECO:0000313" key="6">
    <source>
        <dbReference type="Proteomes" id="UP000646244"/>
    </source>
</evidence>
<feature type="domain" description="Aminotransferase class I/classII large" evidence="4">
    <location>
        <begin position="63"/>
        <end position="367"/>
    </location>
</feature>
<dbReference type="Pfam" id="PF00155">
    <property type="entry name" value="Aminotran_1_2"/>
    <property type="match status" value="1"/>
</dbReference>
<dbReference type="PANTHER" id="PTHR43510">
    <property type="entry name" value="AMINOTRANSFERASE FUNCTION, HYPOTHETICAL (EUROFUNG)"/>
    <property type="match status" value="1"/>
</dbReference>
<evidence type="ECO:0000256" key="3">
    <source>
        <dbReference type="RuleBase" id="RU003693"/>
    </source>
</evidence>
<organism evidence="5 6">
    <name type="scientific">Streptomyces cinnamoneus</name>
    <name type="common">Streptoverticillium cinnamoneum</name>
    <dbReference type="NCBI Taxonomy" id="53446"/>
    <lineage>
        <taxon>Bacteria</taxon>
        <taxon>Bacillati</taxon>
        <taxon>Actinomycetota</taxon>
        <taxon>Actinomycetes</taxon>
        <taxon>Kitasatosporales</taxon>
        <taxon>Streptomycetaceae</taxon>
        <taxon>Streptomyces</taxon>
        <taxon>Streptomyces cinnamoneus group</taxon>
    </lineage>
</organism>
<dbReference type="PROSITE" id="PS00599">
    <property type="entry name" value="AA_TRANSFER_CLASS_2"/>
    <property type="match status" value="1"/>
</dbReference>
<dbReference type="GO" id="GO:0008483">
    <property type="term" value="F:transaminase activity"/>
    <property type="evidence" value="ECO:0007669"/>
    <property type="project" value="UniProtKB-KW"/>
</dbReference>
<accession>A0A918TD00</accession>
<dbReference type="InterPro" id="IPR015424">
    <property type="entry name" value="PyrdxlP-dep_Trfase"/>
</dbReference>
<dbReference type="Gene3D" id="3.90.1150.10">
    <property type="entry name" value="Aspartate Aminotransferase, domain 1"/>
    <property type="match status" value="1"/>
</dbReference>
<dbReference type="Gene3D" id="3.40.640.10">
    <property type="entry name" value="Type I PLP-dependent aspartate aminotransferase-like (Major domain)"/>
    <property type="match status" value="1"/>
</dbReference>
<dbReference type="InterPro" id="IPR004839">
    <property type="entry name" value="Aminotransferase_I/II_large"/>
</dbReference>
<sequence>MSGPLNVPAAALEDWLRERYFQAETDISSSGVHNYTLGDLRALDPGLRDGELDALMFRDGPALGAERLRAAVAARVHPGPGQVVMTTHGSSEALFLALNALVRPGDEVVVPDPAYHSLSALAASVGAVLRPWPLRPENGFVPDLADLRAVLSARTRLVVVNFPHNPTGACVDPAGRTELLELVEASGATLLWDGALTDLVYDHPPLPDPSRDIGRCLSFGTLSKAYGLPGLRVGWCVLPAELAPGLVRMRDYLTLSLSPLTELLAAVAVEHADTLIAPRLAGARRGRDLLLEWARRTDGAVECPVPRGGVTAFPRFRGVTDTTELCERLLARHGVLAVPGSCFGHPDRMRIGFSCPEGDLLRGLEAISEELAGPPSRGEAG</sequence>
<dbReference type="EMBL" id="BMVB01000005">
    <property type="protein sequence ID" value="GHC43879.1"/>
    <property type="molecule type" value="Genomic_DNA"/>
</dbReference>
<proteinExistence type="inferred from homology"/>
<comment type="caution">
    <text evidence="5">The sequence shown here is derived from an EMBL/GenBank/DDBJ whole genome shotgun (WGS) entry which is preliminary data.</text>
</comment>
<comment type="similarity">
    <text evidence="3">Belongs to the class-II pyridoxal-phosphate-dependent aminotransferase family.</text>
</comment>
<evidence type="ECO:0000256" key="2">
    <source>
        <dbReference type="ARBA" id="ARBA00022898"/>
    </source>
</evidence>
<dbReference type="InterPro" id="IPR015421">
    <property type="entry name" value="PyrdxlP-dep_Trfase_major"/>
</dbReference>
<keyword evidence="5" id="KW-0808">Transferase</keyword>
<keyword evidence="2 3" id="KW-0663">Pyridoxal phosphate</keyword>
<dbReference type="CDD" id="cd00609">
    <property type="entry name" value="AAT_like"/>
    <property type="match status" value="1"/>
</dbReference>
<dbReference type="InterPro" id="IPR023965">
    <property type="entry name" value="Capreomycidine_synthase"/>
</dbReference>
<comment type="cofactor">
    <cofactor evidence="1 3">
        <name>pyridoxal 5'-phosphate</name>
        <dbReference type="ChEBI" id="CHEBI:597326"/>
    </cofactor>
</comment>
<gene>
    <name evidence="5" type="primary">arcT</name>
    <name evidence="5" type="ORF">GCM10010507_18440</name>
</gene>
<dbReference type="InterPro" id="IPR015422">
    <property type="entry name" value="PyrdxlP-dep_Trfase_small"/>
</dbReference>